<reference evidence="2 3" key="1">
    <citation type="submission" date="2018-02" db="EMBL/GenBank/DDBJ databases">
        <title>The genomes of Aspergillus section Nigri reveals drivers in fungal speciation.</title>
        <authorList>
            <consortium name="DOE Joint Genome Institute"/>
            <person name="Vesth T.C."/>
            <person name="Nybo J."/>
            <person name="Theobald S."/>
            <person name="Brandl J."/>
            <person name="Frisvad J.C."/>
            <person name="Nielsen K.F."/>
            <person name="Lyhne E.K."/>
            <person name="Kogle M.E."/>
            <person name="Kuo A."/>
            <person name="Riley R."/>
            <person name="Clum A."/>
            <person name="Nolan M."/>
            <person name="Lipzen A."/>
            <person name="Salamov A."/>
            <person name="Henrissat B."/>
            <person name="Wiebenga A."/>
            <person name="De vries R.P."/>
            <person name="Grigoriev I.V."/>
            <person name="Mortensen U.H."/>
            <person name="Andersen M.R."/>
            <person name="Baker S.E."/>
        </authorList>
    </citation>
    <scope>NUCLEOTIDE SEQUENCE [LARGE SCALE GENOMIC DNA]</scope>
    <source>
        <strain evidence="2 3">CBS 114.80</strain>
    </source>
</reference>
<feature type="compositionally biased region" description="Basic and acidic residues" evidence="1">
    <location>
        <begin position="10"/>
        <end position="22"/>
    </location>
</feature>
<protein>
    <submittedName>
        <fullName evidence="2">Uncharacterized protein</fullName>
    </submittedName>
</protein>
<dbReference type="EMBL" id="KZ825495">
    <property type="protein sequence ID" value="PYI32197.1"/>
    <property type="molecule type" value="Genomic_DNA"/>
</dbReference>
<dbReference type="Proteomes" id="UP000248817">
    <property type="component" value="Unassembled WGS sequence"/>
</dbReference>
<dbReference type="AlphaFoldDB" id="A0A2V5J435"/>
<evidence type="ECO:0000256" key="1">
    <source>
        <dbReference type="SAM" id="MobiDB-lite"/>
    </source>
</evidence>
<accession>A0A2V5J435</accession>
<feature type="compositionally biased region" description="Basic and acidic residues" evidence="1">
    <location>
        <begin position="57"/>
        <end position="72"/>
    </location>
</feature>
<sequence>MRKLRQKVSHGWDRIWHRETNADRGSTSSNRTRHDPDQPTEQQLKESATSSVLCRDSTPKEKYHRENPKPRDISQGNSATLPKHTQHHDTQHSLAHVIREEDAGEKSKPDEPLQEDYHNKGQARDLWNEAFEKLSPATRAQLRAFGYEPVSRTSQQEQSLNTIIKVLQQKQKQCDEETWTLELWEGELPIRSAAGVLTEAYRFLSHLTSK</sequence>
<evidence type="ECO:0000313" key="2">
    <source>
        <dbReference type="EMBL" id="PYI32197.1"/>
    </source>
</evidence>
<keyword evidence="3" id="KW-1185">Reference proteome</keyword>
<proteinExistence type="predicted"/>
<feature type="region of interest" description="Disordered" evidence="1">
    <location>
        <begin position="1"/>
        <end position="93"/>
    </location>
</feature>
<evidence type="ECO:0000313" key="3">
    <source>
        <dbReference type="Proteomes" id="UP000248817"/>
    </source>
</evidence>
<feature type="compositionally biased region" description="Polar residues" evidence="1">
    <location>
        <begin position="39"/>
        <end position="52"/>
    </location>
</feature>
<gene>
    <name evidence="2" type="ORF">BP00DRAFT_456478</name>
</gene>
<organism evidence="2 3">
    <name type="scientific">Aspergillus indologenus CBS 114.80</name>
    <dbReference type="NCBI Taxonomy" id="1450541"/>
    <lineage>
        <taxon>Eukaryota</taxon>
        <taxon>Fungi</taxon>
        <taxon>Dikarya</taxon>
        <taxon>Ascomycota</taxon>
        <taxon>Pezizomycotina</taxon>
        <taxon>Eurotiomycetes</taxon>
        <taxon>Eurotiomycetidae</taxon>
        <taxon>Eurotiales</taxon>
        <taxon>Aspergillaceae</taxon>
        <taxon>Aspergillus</taxon>
        <taxon>Aspergillus subgen. Circumdati</taxon>
    </lineage>
</organism>
<name>A0A2V5J435_9EURO</name>